<dbReference type="Proteomes" id="UP000623129">
    <property type="component" value="Unassembled WGS sequence"/>
</dbReference>
<sequence>MEKALEVFDEIPTKALSTWNSMILGLAIHSRYQESIDLFSMLQNSRLRTDNVTFVGILMACGHSGKVNEAKHYFIEPEIRHYGRAGVLTEAEELITKMPMKPDVAIWGALFSALKMHGNIE</sequence>
<dbReference type="Gene3D" id="1.25.40.10">
    <property type="entry name" value="Tetratricopeptide repeat domain"/>
    <property type="match status" value="1"/>
</dbReference>
<evidence type="ECO:0000313" key="3">
    <source>
        <dbReference type="EMBL" id="KAF3325282.1"/>
    </source>
</evidence>
<dbReference type="InterPro" id="IPR046960">
    <property type="entry name" value="PPR_At4g14850-like_plant"/>
</dbReference>
<keyword evidence="2" id="KW-0809">Transit peptide</keyword>
<gene>
    <name evidence="3" type="ORF">FCM35_KLT10353</name>
</gene>
<keyword evidence="1" id="KW-0677">Repeat</keyword>
<dbReference type="EMBL" id="SWLB01000020">
    <property type="protein sequence ID" value="KAF3325282.1"/>
    <property type="molecule type" value="Genomic_DNA"/>
</dbReference>
<dbReference type="Pfam" id="PF01535">
    <property type="entry name" value="PPR"/>
    <property type="match status" value="2"/>
</dbReference>
<reference evidence="3" key="1">
    <citation type="submission" date="2020-01" db="EMBL/GenBank/DDBJ databases">
        <title>Genome sequence of Kobresia littledalei, the first chromosome-level genome in the family Cyperaceae.</title>
        <authorList>
            <person name="Qu G."/>
        </authorList>
    </citation>
    <scope>NUCLEOTIDE SEQUENCE</scope>
    <source>
        <strain evidence="3">C.B.Clarke</strain>
        <tissue evidence="3">Leaf</tissue>
    </source>
</reference>
<proteinExistence type="predicted"/>
<organism evidence="3 4">
    <name type="scientific">Carex littledalei</name>
    <dbReference type="NCBI Taxonomy" id="544730"/>
    <lineage>
        <taxon>Eukaryota</taxon>
        <taxon>Viridiplantae</taxon>
        <taxon>Streptophyta</taxon>
        <taxon>Embryophyta</taxon>
        <taxon>Tracheophyta</taxon>
        <taxon>Spermatophyta</taxon>
        <taxon>Magnoliopsida</taxon>
        <taxon>Liliopsida</taxon>
        <taxon>Poales</taxon>
        <taxon>Cyperaceae</taxon>
        <taxon>Cyperoideae</taxon>
        <taxon>Cariceae</taxon>
        <taxon>Carex</taxon>
        <taxon>Carex subgen. Euthyceras</taxon>
    </lineage>
</organism>
<dbReference type="PANTHER" id="PTHR47926:SF436">
    <property type="entry name" value="PENTATRICOPEPTIDE REPEAT-CONTAINING PROTEIN ELI1, CHLOROPLASTIC-LIKE ISOFORM X2"/>
    <property type="match status" value="1"/>
</dbReference>
<accession>A0A833QNC5</accession>
<dbReference type="InterPro" id="IPR002885">
    <property type="entry name" value="PPR_rpt"/>
</dbReference>
<dbReference type="GO" id="GO:0009451">
    <property type="term" value="P:RNA modification"/>
    <property type="evidence" value="ECO:0007669"/>
    <property type="project" value="InterPro"/>
</dbReference>
<dbReference type="AlphaFoldDB" id="A0A833QNC5"/>
<protein>
    <submittedName>
        <fullName evidence="3">Pentatricopeptide repeat-containing protein</fullName>
    </submittedName>
</protein>
<name>A0A833QNC5_9POAL</name>
<dbReference type="GO" id="GO:0003723">
    <property type="term" value="F:RNA binding"/>
    <property type="evidence" value="ECO:0007669"/>
    <property type="project" value="InterPro"/>
</dbReference>
<evidence type="ECO:0000256" key="2">
    <source>
        <dbReference type="ARBA" id="ARBA00022946"/>
    </source>
</evidence>
<dbReference type="PANTHER" id="PTHR47926">
    <property type="entry name" value="PENTATRICOPEPTIDE REPEAT-CONTAINING PROTEIN"/>
    <property type="match status" value="1"/>
</dbReference>
<comment type="caution">
    <text evidence="3">The sequence shown here is derived from an EMBL/GenBank/DDBJ whole genome shotgun (WGS) entry which is preliminary data.</text>
</comment>
<keyword evidence="4" id="KW-1185">Reference proteome</keyword>
<dbReference type="InterPro" id="IPR011990">
    <property type="entry name" value="TPR-like_helical_dom_sf"/>
</dbReference>
<evidence type="ECO:0000256" key="1">
    <source>
        <dbReference type="ARBA" id="ARBA00022737"/>
    </source>
</evidence>
<dbReference type="OrthoDB" id="185373at2759"/>
<evidence type="ECO:0000313" key="4">
    <source>
        <dbReference type="Proteomes" id="UP000623129"/>
    </source>
</evidence>